<dbReference type="InterPro" id="IPR006665">
    <property type="entry name" value="OmpA-like"/>
</dbReference>
<reference evidence="7" key="1">
    <citation type="submission" date="2023-01" db="EMBL/GenBank/DDBJ databases">
        <title>Sulfurovum sp. zt1-1 genome assembly.</title>
        <authorList>
            <person name="Wang J."/>
        </authorList>
    </citation>
    <scope>NUCLEOTIDE SEQUENCE</scope>
    <source>
        <strain evidence="7">Zt1-1</strain>
    </source>
</reference>
<dbReference type="InterPro" id="IPR036737">
    <property type="entry name" value="OmpA-like_sf"/>
</dbReference>
<sequence>MVKKICFSTVAALLMLSGCAQNTPDVGGNVSDANEIAPDTVSIDESNMVEDGSGVRYNSSSDGFVSVYFDFDGYNIAPSMENRVSHNAARAKSTGGSKVKLEGNCDEFGTDEYNYALGLKRARAVKEALADKGVDTSNVVMVSFGESSPACTDATDECYAQNRRVDLRLVK</sequence>
<evidence type="ECO:0000313" key="7">
    <source>
        <dbReference type="EMBL" id="MDM5271081.1"/>
    </source>
</evidence>
<dbReference type="InterPro" id="IPR006664">
    <property type="entry name" value="OMP_bac"/>
</dbReference>
<accession>A0ABT7QWF9</accession>
<keyword evidence="5" id="KW-0732">Signal</keyword>
<organism evidence="7 8">
    <name type="scientific">Sulfurovum zhangzhouensis</name>
    <dbReference type="NCBI Taxonomy" id="3019067"/>
    <lineage>
        <taxon>Bacteria</taxon>
        <taxon>Pseudomonadati</taxon>
        <taxon>Campylobacterota</taxon>
        <taxon>Epsilonproteobacteria</taxon>
        <taxon>Campylobacterales</taxon>
        <taxon>Sulfurovaceae</taxon>
        <taxon>Sulfurovum</taxon>
    </lineage>
</organism>
<keyword evidence="3" id="KW-0998">Cell outer membrane</keyword>
<evidence type="ECO:0000259" key="6">
    <source>
        <dbReference type="PROSITE" id="PS51123"/>
    </source>
</evidence>
<evidence type="ECO:0000256" key="1">
    <source>
        <dbReference type="ARBA" id="ARBA00004442"/>
    </source>
</evidence>
<dbReference type="InterPro" id="IPR050330">
    <property type="entry name" value="Bact_OuterMem_StrucFunc"/>
</dbReference>
<dbReference type="PROSITE" id="PS51123">
    <property type="entry name" value="OMPA_2"/>
    <property type="match status" value="1"/>
</dbReference>
<feature type="domain" description="OmpA-like" evidence="6">
    <location>
        <begin position="56"/>
        <end position="171"/>
    </location>
</feature>
<keyword evidence="8" id="KW-1185">Reference proteome</keyword>
<dbReference type="SUPFAM" id="SSF103088">
    <property type="entry name" value="OmpA-like"/>
    <property type="match status" value="1"/>
</dbReference>
<dbReference type="CDD" id="cd07185">
    <property type="entry name" value="OmpA_C-like"/>
    <property type="match status" value="1"/>
</dbReference>
<gene>
    <name evidence="7" type="ORF">PGH07_02690</name>
</gene>
<dbReference type="EMBL" id="JAQIBD010000001">
    <property type="protein sequence ID" value="MDM5271081.1"/>
    <property type="molecule type" value="Genomic_DNA"/>
</dbReference>
<dbReference type="PANTHER" id="PTHR30329">
    <property type="entry name" value="STATOR ELEMENT OF FLAGELLAR MOTOR COMPLEX"/>
    <property type="match status" value="1"/>
</dbReference>
<keyword evidence="2 4" id="KW-0472">Membrane</keyword>
<evidence type="ECO:0000256" key="4">
    <source>
        <dbReference type="PROSITE-ProRule" id="PRU00473"/>
    </source>
</evidence>
<comment type="subcellular location">
    <subcellularLocation>
        <location evidence="1">Cell outer membrane</location>
    </subcellularLocation>
</comment>
<proteinExistence type="predicted"/>
<feature type="signal peptide" evidence="5">
    <location>
        <begin position="1"/>
        <end position="22"/>
    </location>
</feature>
<comment type="caution">
    <text evidence="7">The sequence shown here is derived from an EMBL/GenBank/DDBJ whole genome shotgun (WGS) entry which is preliminary data.</text>
</comment>
<dbReference type="PROSITE" id="PS51257">
    <property type="entry name" value="PROKAR_LIPOPROTEIN"/>
    <property type="match status" value="1"/>
</dbReference>
<evidence type="ECO:0000256" key="2">
    <source>
        <dbReference type="ARBA" id="ARBA00023136"/>
    </source>
</evidence>
<evidence type="ECO:0000256" key="3">
    <source>
        <dbReference type="ARBA" id="ARBA00023237"/>
    </source>
</evidence>
<feature type="chain" id="PRO_5046744289" evidence="5">
    <location>
        <begin position="23"/>
        <end position="171"/>
    </location>
</feature>
<evidence type="ECO:0000256" key="5">
    <source>
        <dbReference type="SAM" id="SignalP"/>
    </source>
</evidence>
<dbReference type="Gene3D" id="3.30.1330.60">
    <property type="entry name" value="OmpA-like domain"/>
    <property type="match status" value="1"/>
</dbReference>
<protein>
    <submittedName>
        <fullName evidence="7">OmpA family protein</fullName>
    </submittedName>
</protein>
<dbReference type="PRINTS" id="PR01021">
    <property type="entry name" value="OMPADOMAIN"/>
</dbReference>
<dbReference type="PANTHER" id="PTHR30329:SF21">
    <property type="entry name" value="LIPOPROTEIN YIAD-RELATED"/>
    <property type="match status" value="1"/>
</dbReference>
<name>A0ABT7QWF9_9BACT</name>
<dbReference type="Pfam" id="PF00691">
    <property type="entry name" value="OmpA"/>
    <property type="match status" value="1"/>
</dbReference>
<dbReference type="Proteomes" id="UP001169069">
    <property type="component" value="Unassembled WGS sequence"/>
</dbReference>
<dbReference type="RefSeq" id="WP_289412387.1">
    <property type="nucleotide sequence ID" value="NZ_JAQIBD010000001.1"/>
</dbReference>
<evidence type="ECO:0000313" key="8">
    <source>
        <dbReference type="Proteomes" id="UP001169069"/>
    </source>
</evidence>